<evidence type="ECO:0000256" key="4">
    <source>
        <dbReference type="ARBA" id="ARBA00023136"/>
    </source>
</evidence>
<evidence type="ECO:0000256" key="1">
    <source>
        <dbReference type="ARBA" id="ARBA00004141"/>
    </source>
</evidence>
<evidence type="ECO:0000313" key="6">
    <source>
        <dbReference type="EMBL" id="EME66597.1"/>
    </source>
</evidence>
<feature type="transmembrane region" description="Helical" evidence="5">
    <location>
        <begin position="61"/>
        <end position="82"/>
    </location>
</feature>
<dbReference type="PATRIC" id="fig|1278076.4.peg.955"/>
<sequence length="113" mass="11359">MVLATSLALLYFTLGVSKMSAISPMRERAAHVGMSVGTYRGIGALEVAGAAGLLLGGLVPALGAAAGVGLLLLMVGAVVAHVRNGDGLREMMPAVVVGALILAYLLVLFGSIR</sequence>
<comment type="subcellular location">
    <subcellularLocation>
        <location evidence="1">Membrane</location>
        <topology evidence="1">Multi-pass membrane protein</topology>
    </subcellularLocation>
</comment>
<dbReference type="GO" id="GO:0016020">
    <property type="term" value="C:membrane"/>
    <property type="evidence" value="ECO:0007669"/>
    <property type="project" value="UniProtKB-SubCell"/>
</dbReference>
<keyword evidence="3 5" id="KW-1133">Transmembrane helix</keyword>
<dbReference type="EMBL" id="AOEX01000021">
    <property type="protein sequence ID" value="EME66597.1"/>
    <property type="molecule type" value="Genomic_DNA"/>
</dbReference>
<evidence type="ECO:0000256" key="3">
    <source>
        <dbReference type="ARBA" id="ARBA00022989"/>
    </source>
</evidence>
<dbReference type="Proteomes" id="UP000011731">
    <property type="component" value="Unassembled WGS sequence"/>
</dbReference>
<accession>M2ZH27</accession>
<protein>
    <submittedName>
        <fullName evidence="6">Invasion protein</fullName>
    </submittedName>
</protein>
<evidence type="ECO:0000256" key="2">
    <source>
        <dbReference type="ARBA" id="ARBA00022692"/>
    </source>
</evidence>
<feature type="transmembrane region" description="Helical" evidence="5">
    <location>
        <begin position="94"/>
        <end position="112"/>
    </location>
</feature>
<keyword evidence="2 5" id="KW-0812">Transmembrane</keyword>
<comment type="caution">
    <text evidence="6">The sequence shown here is derived from an EMBL/GenBank/DDBJ whole genome shotgun (WGS) entry which is preliminary data.</text>
</comment>
<dbReference type="Pfam" id="PF13564">
    <property type="entry name" value="DoxX_2"/>
    <property type="match status" value="1"/>
</dbReference>
<reference evidence="6 7" key="1">
    <citation type="journal article" date="2013" name="Genome Announc.">
        <title>Draft Genome Sequence of Rhodococcus ruber Strain BKS 20-38.</title>
        <authorList>
            <person name="Bala M."/>
            <person name="Kumar S."/>
            <person name="Raghava G.P."/>
            <person name="Mayilraj S."/>
        </authorList>
    </citation>
    <scope>NUCLEOTIDE SEQUENCE [LARGE SCALE GENOMIC DNA]</scope>
    <source>
        <strain evidence="6 7">BKS 20-38</strain>
    </source>
</reference>
<name>M2ZH27_9NOCA</name>
<dbReference type="InterPro" id="IPR032808">
    <property type="entry name" value="DoxX"/>
</dbReference>
<organism evidence="6 7">
    <name type="scientific">Rhodococcus ruber BKS 20-38</name>
    <dbReference type="NCBI Taxonomy" id="1278076"/>
    <lineage>
        <taxon>Bacteria</taxon>
        <taxon>Bacillati</taxon>
        <taxon>Actinomycetota</taxon>
        <taxon>Actinomycetes</taxon>
        <taxon>Mycobacteriales</taxon>
        <taxon>Nocardiaceae</taxon>
        <taxon>Rhodococcus</taxon>
    </lineage>
</organism>
<evidence type="ECO:0000313" key="7">
    <source>
        <dbReference type="Proteomes" id="UP000011731"/>
    </source>
</evidence>
<evidence type="ECO:0000256" key="5">
    <source>
        <dbReference type="SAM" id="Phobius"/>
    </source>
</evidence>
<proteinExistence type="predicted"/>
<gene>
    <name evidence="6" type="ORF">G352_04605</name>
</gene>
<keyword evidence="4 5" id="KW-0472">Membrane</keyword>
<dbReference type="AlphaFoldDB" id="M2ZH27"/>
<keyword evidence="7" id="KW-1185">Reference proteome</keyword>